<dbReference type="PROSITE" id="PS50157">
    <property type="entry name" value="ZINC_FINGER_C2H2_2"/>
    <property type="match status" value="1"/>
</dbReference>
<reference evidence="10" key="1">
    <citation type="submission" date="2020-07" db="EMBL/GenBank/DDBJ databases">
        <authorList>
            <person name="Lin J."/>
        </authorList>
    </citation>
    <scope>NUCLEOTIDE SEQUENCE</scope>
</reference>
<keyword evidence="3 7" id="KW-0863">Zinc-finger</keyword>
<feature type="region of interest" description="Disordered" evidence="8">
    <location>
        <begin position="200"/>
        <end position="271"/>
    </location>
</feature>
<evidence type="ECO:0000256" key="7">
    <source>
        <dbReference type="PROSITE-ProRule" id="PRU00042"/>
    </source>
</evidence>
<evidence type="ECO:0000259" key="9">
    <source>
        <dbReference type="PROSITE" id="PS50157"/>
    </source>
</evidence>
<keyword evidence="2" id="KW-0677">Repeat</keyword>
<organism evidence="10">
    <name type="scientific">Ananas comosus var. bracteatus</name>
    <name type="common">red pineapple</name>
    <dbReference type="NCBI Taxonomy" id="296719"/>
    <lineage>
        <taxon>Eukaryota</taxon>
        <taxon>Viridiplantae</taxon>
        <taxon>Streptophyta</taxon>
        <taxon>Embryophyta</taxon>
        <taxon>Tracheophyta</taxon>
        <taxon>Spermatophyta</taxon>
        <taxon>Magnoliopsida</taxon>
        <taxon>Liliopsida</taxon>
        <taxon>Poales</taxon>
        <taxon>Bromeliaceae</taxon>
        <taxon>Bromelioideae</taxon>
        <taxon>Ananas</taxon>
    </lineage>
</organism>
<evidence type="ECO:0000256" key="8">
    <source>
        <dbReference type="SAM" id="MobiDB-lite"/>
    </source>
</evidence>
<evidence type="ECO:0000256" key="5">
    <source>
        <dbReference type="ARBA" id="ARBA00023015"/>
    </source>
</evidence>
<dbReference type="GO" id="GO:0003700">
    <property type="term" value="F:DNA-binding transcription factor activity"/>
    <property type="evidence" value="ECO:0007669"/>
    <property type="project" value="InterPro"/>
</dbReference>
<evidence type="ECO:0000256" key="6">
    <source>
        <dbReference type="ARBA" id="ARBA00023163"/>
    </source>
</evidence>
<accession>A0A6V7QC97</accession>
<keyword evidence="1" id="KW-0479">Metal-binding</keyword>
<protein>
    <recommendedName>
        <fullName evidence="9">C2H2-type domain-containing protein</fullName>
    </recommendedName>
</protein>
<proteinExistence type="predicted"/>
<feature type="compositionally biased region" description="Polar residues" evidence="8">
    <location>
        <begin position="200"/>
        <end position="214"/>
    </location>
</feature>
<keyword evidence="5" id="KW-0805">Transcription regulation</keyword>
<dbReference type="PANTHER" id="PTHR45988">
    <property type="entry name" value="C2H2 TYPE ZINC FINGER TRANSCRIPTION FACTOR FAMILY-RELATED"/>
    <property type="match status" value="1"/>
</dbReference>
<dbReference type="GO" id="GO:0008270">
    <property type="term" value="F:zinc ion binding"/>
    <property type="evidence" value="ECO:0007669"/>
    <property type="project" value="UniProtKB-KW"/>
</dbReference>
<dbReference type="EMBL" id="LR862135">
    <property type="protein sequence ID" value="CAD1840608.1"/>
    <property type="molecule type" value="Genomic_DNA"/>
</dbReference>
<evidence type="ECO:0000256" key="1">
    <source>
        <dbReference type="ARBA" id="ARBA00022723"/>
    </source>
</evidence>
<evidence type="ECO:0000256" key="2">
    <source>
        <dbReference type="ARBA" id="ARBA00022737"/>
    </source>
</evidence>
<dbReference type="InterPro" id="IPR013087">
    <property type="entry name" value="Znf_C2H2_type"/>
</dbReference>
<evidence type="ECO:0000313" key="10">
    <source>
        <dbReference type="EMBL" id="CAD1840608.1"/>
    </source>
</evidence>
<name>A0A6V7QC97_ANACO</name>
<dbReference type="PROSITE" id="PS00028">
    <property type="entry name" value="ZINC_FINGER_C2H2_1"/>
    <property type="match status" value="1"/>
</dbReference>
<feature type="compositionally biased region" description="Basic and acidic residues" evidence="8">
    <location>
        <begin position="238"/>
        <end position="254"/>
    </location>
</feature>
<sequence>MFESSSVQELVPIDQSVDDLRNLDSVVNQLLLLADKLPLMPVTRQQPQSDDGGNSENNITSDNSTARGSNGNGSGSGSSRKVIMKDGLSEPANIGVVAGGKKGRAKKKRSSISAIANSGVHTCEKCGMTFATGQLLGGHMRKHYEGPPIINKKRSCEQWKKMLALAVELRVQELVAPIGHTMAMMTATEERMASYFNTPLESHNPELLSQSTKASDGGDYAMNREEPEGLSASNGARRLHDFDLNVSARPKEEPENVLQPQSERKDDDGNNALLSFRLGHFDF</sequence>
<evidence type="ECO:0000256" key="4">
    <source>
        <dbReference type="ARBA" id="ARBA00022833"/>
    </source>
</evidence>
<dbReference type="AlphaFoldDB" id="A0A6V7QC97"/>
<keyword evidence="6" id="KW-0804">Transcription</keyword>
<feature type="region of interest" description="Disordered" evidence="8">
    <location>
        <begin position="43"/>
        <end position="82"/>
    </location>
</feature>
<dbReference type="InterPro" id="IPR036236">
    <property type="entry name" value="Znf_C2H2_sf"/>
</dbReference>
<dbReference type="SUPFAM" id="SSF57667">
    <property type="entry name" value="beta-beta-alpha zinc fingers"/>
    <property type="match status" value="1"/>
</dbReference>
<gene>
    <name evidence="10" type="ORF">CB5_LOCUS23819</name>
</gene>
<feature type="compositionally biased region" description="Polar residues" evidence="8">
    <location>
        <begin position="43"/>
        <end position="67"/>
    </location>
</feature>
<dbReference type="GO" id="GO:0000976">
    <property type="term" value="F:transcription cis-regulatory region binding"/>
    <property type="evidence" value="ECO:0007669"/>
    <property type="project" value="TreeGrafter"/>
</dbReference>
<dbReference type="InterPro" id="IPR044653">
    <property type="entry name" value="AZF1/2/3-like"/>
</dbReference>
<feature type="domain" description="C2H2-type" evidence="9">
    <location>
        <begin position="121"/>
        <end position="148"/>
    </location>
</feature>
<dbReference type="PANTHER" id="PTHR45988:SF18">
    <property type="entry name" value="C2H2-TYPE ZINC FINGER FAMILY PROTEIN"/>
    <property type="match status" value="1"/>
</dbReference>
<dbReference type="GO" id="GO:0005634">
    <property type="term" value="C:nucleus"/>
    <property type="evidence" value="ECO:0007669"/>
    <property type="project" value="TreeGrafter"/>
</dbReference>
<keyword evidence="4" id="KW-0862">Zinc</keyword>
<evidence type="ECO:0000256" key="3">
    <source>
        <dbReference type="ARBA" id="ARBA00022771"/>
    </source>
</evidence>